<dbReference type="PANTHER" id="PTHR42032:SF1">
    <property type="entry name" value="YALI0E30679P"/>
    <property type="match status" value="1"/>
</dbReference>
<keyword evidence="2" id="KW-0472">Membrane</keyword>
<protein>
    <submittedName>
        <fullName evidence="3">Uncharacterized protein</fullName>
    </submittedName>
</protein>
<feature type="compositionally biased region" description="Polar residues" evidence="1">
    <location>
        <begin position="183"/>
        <end position="194"/>
    </location>
</feature>
<keyword evidence="2" id="KW-1133">Transmembrane helix</keyword>
<feature type="transmembrane region" description="Helical" evidence="2">
    <location>
        <begin position="108"/>
        <end position="126"/>
    </location>
</feature>
<feature type="compositionally biased region" description="Polar residues" evidence="1">
    <location>
        <begin position="57"/>
        <end position="67"/>
    </location>
</feature>
<sequence>MAEAPAEYPMGPQIHPLLRQKMLNRAATFSEGAQPSQAPRRRSSMLSQYSDTRHSFRSSTEDLSQTVGKNDMAKLTMNDEVSLWHSAPLAFAIVPAAAGLLFQNGGAVVTDILMLGFGSMFLNWCVRTPWEWYHSAQQTQYVDYSEPERDDTIFEEDEISGGLLDDDLEASALTDSVPPYNKDNVNSGNAPPTRSQEEARQELRKNEILALFTCFIGPLVGAYLLHAIRSQLTRPAEGLVSNYNLTIFVMGAELRPIHHVIKMKQARMLHLQRVVRSDSKPEHRKADIQEICARLANIEARATEAPQNTDIESMKIGATVRQGMQPQLDALNRAVRRYEKRQAAQAMQTEARFQELDSRLKDALALAAAAARTGQRPGVVSMLLTWYANLITLGVQTIWAVATYPYRSAAAIVNQFGDYVTGTDRQPRKMVKGSNNGNPYATVSTSKVQSRSGR</sequence>
<dbReference type="PANTHER" id="PTHR42032">
    <property type="entry name" value="YALI0E30679P"/>
    <property type="match status" value="1"/>
</dbReference>
<feature type="region of interest" description="Disordered" evidence="1">
    <location>
        <begin position="29"/>
        <end position="67"/>
    </location>
</feature>
<feature type="transmembrane region" description="Helical" evidence="2">
    <location>
        <begin position="81"/>
        <end position="102"/>
    </location>
</feature>
<feature type="transmembrane region" description="Helical" evidence="2">
    <location>
        <begin position="208"/>
        <end position="225"/>
    </location>
</feature>
<organism evidence="3 4">
    <name type="scientific">Paraconiothyrium brasiliense</name>
    <dbReference type="NCBI Taxonomy" id="300254"/>
    <lineage>
        <taxon>Eukaryota</taxon>
        <taxon>Fungi</taxon>
        <taxon>Dikarya</taxon>
        <taxon>Ascomycota</taxon>
        <taxon>Pezizomycotina</taxon>
        <taxon>Dothideomycetes</taxon>
        <taxon>Pleosporomycetidae</taxon>
        <taxon>Pleosporales</taxon>
        <taxon>Massarineae</taxon>
        <taxon>Didymosphaeriaceae</taxon>
        <taxon>Paraconiothyrium</taxon>
    </lineage>
</organism>
<evidence type="ECO:0000256" key="1">
    <source>
        <dbReference type="SAM" id="MobiDB-lite"/>
    </source>
</evidence>
<proteinExistence type="predicted"/>
<accession>A0ABR3RWM0</accession>
<name>A0ABR3RWM0_9PLEO</name>
<comment type="caution">
    <text evidence="3">The sequence shown here is derived from an EMBL/GenBank/DDBJ whole genome shotgun (WGS) entry which is preliminary data.</text>
</comment>
<reference evidence="3 4" key="1">
    <citation type="submission" date="2024-02" db="EMBL/GenBank/DDBJ databases">
        <title>De novo assembly and annotation of 12 fungi associated with fruit tree decline syndrome in Ontario, Canada.</title>
        <authorList>
            <person name="Sulman M."/>
            <person name="Ellouze W."/>
            <person name="Ilyukhin E."/>
        </authorList>
    </citation>
    <scope>NUCLEOTIDE SEQUENCE [LARGE SCALE GENOMIC DNA]</scope>
    <source>
        <strain evidence="3 4">M42-189</strain>
    </source>
</reference>
<keyword evidence="4" id="KW-1185">Reference proteome</keyword>
<keyword evidence="2" id="KW-0812">Transmembrane</keyword>
<gene>
    <name evidence="3" type="ORF">SLS60_003308</name>
</gene>
<feature type="region of interest" description="Disordered" evidence="1">
    <location>
        <begin position="175"/>
        <end position="200"/>
    </location>
</feature>
<evidence type="ECO:0000313" key="3">
    <source>
        <dbReference type="EMBL" id="KAL1608367.1"/>
    </source>
</evidence>
<dbReference type="Proteomes" id="UP001521785">
    <property type="component" value="Unassembled WGS sequence"/>
</dbReference>
<evidence type="ECO:0000256" key="2">
    <source>
        <dbReference type="SAM" id="Phobius"/>
    </source>
</evidence>
<feature type="compositionally biased region" description="Polar residues" evidence="1">
    <location>
        <begin position="433"/>
        <end position="454"/>
    </location>
</feature>
<feature type="region of interest" description="Disordered" evidence="1">
    <location>
        <begin position="424"/>
        <end position="454"/>
    </location>
</feature>
<dbReference type="EMBL" id="JAKJXO020000003">
    <property type="protein sequence ID" value="KAL1608367.1"/>
    <property type="molecule type" value="Genomic_DNA"/>
</dbReference>
<evidence type="ECO:0000313" key="4">
    <source>
        <dbReference type="Proteomes" id="UP001521785"/>
    </source>
</evidence>